<feature type="transmembrane region" description="Helical" evidence="1">
    <location>
        <begin position="29"/>
        <end position="53"/>
    </location>
</feature>
<comment type="caution">
    <text evidence="2">The sequence shown here is derived from an EMBL/GenBank/DDBJ whole genome shotgun (WGS) entry which is preliminary data.</text>
</comment>
<evidence type="ECO:0000313" key="2">
    <source>
        <dbReference type="EMBL" id="OBA21136.1"/>
    </source>
</evidence>
<accession>A0A1A0HAU5</accession>
<name>A0A1A0HAU5_9ASCO</name>
<dbReference type="Proteomes" id="UP000092555">
    <property type="component" value="Unassembled WGS sequence"/>
</dbReference>
<proteinExistence type="predicted"/>
<dbReference type="EMBL" id="LXTC01000003">
    <property type="protein sequence ID" value="OBA21136.1"/>
    <property type="molecule type" value="Genomic_DNA"/>
</dbReference>
<dbReference type="RefSeq" id="XP_018711646.1">
    <property type="nucleotide sequence ID" value="XM_018855903.1"/>
</dbReference>
<evidence type="ECO:0000256" key="1">
    <source>
        <dbReference type="SAM" id="Phobius"/>
    </source>
</evidence>
<keyword evidence="1" id="KW-0812">Transmembrane</keyword>
<organism evidence="2 3">
    <name type="scientific">Metschnikowia bicuspidata var. bicuspidata NRRL YB-4993</name>
    <dbReference type="NCBI Taxonomy" id="869754"/>
    <lineage>
        <taxon>Eukaryota</taxon>
        <taxon>Fungi</taxon>
        <taxon>Dikarya</taxon>
        <taxon>Ascomycota</taxon>
        <taxon>Saccharomycotina</taxon>
        <taxon>Pichiomycetes</taxon>
        <taxon>Metschnikowiaceae</taxon>
        <taxon>Metschnikowia</taxon>
    </lineage>
</organism>
<sequence length="54" mass="5527">MRCARGSGSAFLVGAFIEAGVAEVDYNLLLLFCCFAAGFCCFAAGITAGLTAVR</sequence>
<evidence type="ECO:0000313" key="3">
    <source>
        <dbReference type="Proteomes" id="UP000092555"/>
    </source>
</evidence>
<keyword evidence="1" id="KW-0472">Membrane</keyword>
<reference evidence="2 3" key="1">
    <citation type="submission" date="2016-05" db="EMBL/GenBank/DDBJ databases">
        <title>Comparative genomics of biotechnologically important yeasts.</title>
        <authorList>
            <consortium name="DOE Joint Genome Institute"/>
            <person name="Riley R."/>
            <person name="Haridas S."/>
            <person name="Wolfe K.H."/>
            <person name="Lopes M.R."/>
            <person name="Hittinger C.T."/>
            <person name="Goker M."/>
            <person name="Salamov A."/>
            <person name="Wisecaver J."/>
            <person name="Long T.M."/>
            <person name="Aerts A.L."/>
            <person name="Barry K."/>
            <person name="Choi C."/>
            <person name="Clum A."/>
            <person name="Coughlan A.Y."/>
            <person name="Deshpande S."/>
            <person name="Douglass A.P."/>
            <person name="Hanson S.J."/>
            <person name="Klenk H.-P."/>
            <person name="LaButti K."/>
            <person name="Lapidus A."/>
            <person name="Lindquist E."/>
            <person name="Lipzen A."/>
            <person name="Meier-kolthoff J.P."/>
            <person name="Ohm R.A."/>
            <person name="Otillar R.P."/>
            <person name="Pangilinan J."/>
            <person name="Peng Y."/>
            <person name="Rokas A."/>
            <person name="Rosa C.A."/>
            <person name="Scheuner C."/>
            <person name="Sibirny A.A."/>
            <person name="Slot J.C."/>
            <person name="Stielow J.B."/>
            <person name="Sun H."/>
            <person name="Kurtzman C.P."/>
            <person name="Blackwell M."/>
            <person name="Grigoriev I.V."/>
            <person name="Jeffries T.W."/>
        </authorList>
    </citation>
    <scope>NUCLEOTIDE SEQUENCE [LARGE SCALE GENOMIC DNA]</scope>
    <source>
        <strain evidence="2 3">NRRL YB-4993</strain>
    </source>
</reference>
<gene>
    <name evidence="2" type="ORF">METBIDRAFT_31738</name>
</gene>
<keyword evidence="3" id="KW-1185">Reference proteome</keyword>
<dbReference type="AlphaFoldDB" id="A0A1A0HAU5"/>
<keyword evidence="1" id="KW-1133">Transmembrane helix</keyword>
<protein>
    <submittedName>
        <fullName evidence="2">Uncharacterized protein</fullName>
    </submittedName>
</protein>
<dbReference type="GeneID" id="30028879"/>